<feature type="chain" id="PRO_5042021746" description="peptidylprolyl isomerase" evidence="4">
    <location>
        <begin position="22"/>
        <end position="514"/>
    </location>
</feature>
<name>A0AAD2CTH3_9STRA</name>
<sequence length="514" mass="56576">MAMFHIIYWIALLLFIHATVAFQGNSCPRTDRRLQSPALRIRNDDENGSEEASESRRSFLLAIGLVPLVAQAEPASAAKWLGRKTGLYVIDDRSLAEPKEQVDTPIPALSSEYALLKTLPVRNPVFRTLEQSIEKLSVFRELRDDISEKEAMNNFKKAELAIEDAIKATEMKRAQLQPVFYPEDSTEVAIAKGERGEGLIETLLGDLDSVLVALKKKNSTLVTEREKSSLLTLGRLGELLVREFPYRVPSTGRFSFLPRLLGRATVTFRIRRKNKVLGNITIVADGFTAPITAGNFVDLCLRNFYTGLPVKTMNKKFGPTSGPVSVPINVLGSYDEGFYSPLTGKLRRVPLEIIRLERLSGAAKLSYSFLRPDFTSLDVLSFGSSSFTQGVSAAAFPEAGQGVSLIPSMNSKPLLTFDVPGLVAMNHPDNYPNGGSSEFFALQEDDLPNGKRKLLDNQYAPFGFIINGMSIFQSLQADDVIDATFVDDFGKLNLVQVRSSTFSDVVQGTEAASS</sequence>
<gene>
    <name evidence="6" type="ORF">CYCCA115_LOCUS9717</name>
</gene>
<comment type="caution">
    <text evidence="6">The sequence shown here is derived from an EMBL/GenBank/DDBJ whole genome shotgun (WGS) entry which is preliminary data.</text>
</comment>
<evidence type="ECO:0000313" key="6">
    <source>
        <dbReference type="EMBL" id="CAJ1945573.1"/>
    </source>
</evidence>
<evidence type="ECO:0000256" key="2">
    <source>
        <dbReference type="ARBA" id="ARBA00023110"/>
    </source>
</evidence>
<accession>A0AAD2CTH3</accession>
<evidence type="ECO:0000313" key="7">
    <source>
        <dbReference type="Proteomes" id="UP001295423"/>
    </source>
</evidence>
<evidence type="ECO:0000259" key="5">
    <source>
        <dbReference type="PROSITE" id="PS50072"/>
    </source>
</evidence>
<dbReference type="AlphaFoldDB" id="A0AAD2CTH3"/>
<dbReference type="PANTHER" id="PTHR43246">
    <property type="entry name" value="PEPTIDYL-PROLYL CIS-TRANS ISOMERASE CYP38, CHLOROPLASTIC"/>
    <property type="match status" value="1"/>
</dbReference>
<dbReference type="GO" id="GO:0003755">
    <property type="term" value="F:peptidyl-prolyl cis-trans isomerase activity"/>
    <property type="evidence" value="ECO:0007669"/>
    <property type="project" value="UniProtKB-KW"/>
</dbReference>
<dbReference type="InterPro" id="IPR029000">
    <property type="entry name" value="Cyclophilin-like_dom_sf"/>
</dbReference>
<keyword evidence="4" id="KW-0732">Signal</keyword>
<keyword evidence="3" id="KW-0413">Isomerase</keyword>
<keyword evidence="2" id="KW-0697">Rotamase</keyword>
<dbReference type="Proteomes" id="UP001295423">
    <property type="component" value="Unassembled WGS sequence"/>
</dbReference>
<dbReference type="EC" id="5.2.1.8" evidence="1"/>
<reference evidence="6" key="1">
    <citation type="submission" date="2023-08" db="EMBL/GenBank/DDBJ databases">
        <authorList>
            <person name="Audoor S."/>
            <person name="Bilcke G."/>
        </authorList>
    </citation>
    <scope>NUCLEOTIDE SEQUENCE</scope>
</reference>
<evidence type="ECO:0000256" key="3">
    <source>
        <dbReference type="ARBA" id="ARBA00023235"/>
    </source>
</evidence>
<dbReference type="EMBL" id="CAKOGP040001446">
    <property type="protein sequence ID" value="CAJ1945573.1"/>
    <property type="molecule type" value="Genomic_DNA"/>
</dbReference>
<feature type="signal peptide" evidence="4">
    <location>
        <begin position="1"/>
        <end position="21"/>
    </location>
</feature>
<organism evidence="6 7">
    <name type="scientific">Cylindrotheca closterium</name>
    <dbReference type="NCBI Taxonomy" id="2856"/>
    <lineage>
        <taxon>Eukaryota</taxon>
        <taxon>Sar</taxon>
        <taxon>Stramenopiles</taxon>
        <taxon>Ochrophyta</taxon>
        <taxon>Bacillariophyta</taxon>
        <taxon>Bacillariophyceae</taxon>
        <taxon>Bacillariophycidae</taxon>
        <taxon>Bacillariales</taxon>
        <taxon>Bacillariaceae</taxon>
        <taxon>Cylindrotheca</taxon>
    </lineage>
</organism>
<dbReference type="InterPro" id="IPR002130">
    <property type="entry name" value="Cyclophilin-type_PPIase_dom"/>
</dbReference>
<dbReference type="InterPro" id="IPR044665">
    <property type="entry name" value="E_coli_cyclophilin_A-like"/>
</dbReference>
<evidence type="ECO:0000256" key="4">
    <source>
        <dbReference type="SAM" id="SignalP"/>
    </source>
</evidence>
<dbReference type="PROSITE" id="PS50072">
    <property type="entry name" value="CSA_PPIASE_2"/>
    <property type="match status" value="1"/>
</dbReference>
<dbReference type="Pfam" id="PF00160">
    <property type="entry name" value="Pro_isomerase"/>
    <property type="match status" value="1"/>
</dbReference>
<protein>
    <recommendedName>
        <fullName evidence="1">peptidylprolyl isomerase</fullName>
        <ecNumber evidence="1">5.2.1.8</ecNumber>
    </recommendedName>
</protein>
<evidence type="ECO:0000256" key="1">
    <source>
        <dbReference type="ARBA" id="ARBA00013194"/>
    </source>
</evidence>
<dbReference type="SUPFAM" id="SSF50891">
    <property type="entry name" value="Cyclophilin-like"/>
    <property type="match status" value="1"/>
</dbReference>
<dbReference type="Gene3D" id="2.40.100.10">
    <property type="entry name" value="Cyclophilin-like"/>
    <property type="match status" value="1"/>
</dbReference>
<keyword evidence="7" id="KW-1185">Reference proteome</keyword>
<feature type="domain" description="PPIase cyclophilin-type" evidence="5">
    <location>
        <begin position="267"/>
        <end position="477"/>
    </location>
</feature>
<proteinExistence type="predicted"/>